<dbReference type="PANTHER" id="PTHR44757">
    <property type="entry name" value="DIGUANYLATE CYCLASE DGCP"/>
    <property type="match status" value="1"/>
</dbReference>
<feature type="transmembrane region" description="Helical" evidence="2">
    <location>
        <begin position="345"/>
        <end position="365"/>
    </location>
</feature>
<dbReference type="InterPro" id="IPR035919">
    <property type="entry name" value="EAL_sf"/>
</dbReference>
<dbReference type="InterPro" id="IPR000700">
    <property type="entry name" value="PAS-assoc_C"/>
</dbReference>
<dbReference type="PROSITE" id="PS50883">
    <property type="entry name" value="EAL"/>
    <property type="match status" value="1"/>
</dbReference>
<dbReference type="GO" id="GO:0071111">
    <property type="term" value="F:cyclic-guanylate-specific phosphodiesterase activity"/>
    <property type="evidence" value="ECO:0007669"/>
    <property type="project" value="UniProtKB-EC"/>
</dbReference>
<dbReference type="CDD" id="cd01948">
    <property type="entry name" value="EAL"/>
    <property type="match status" value="1"/>
</dbReference>
<dbReference type="InterPro" id="IPR000014">
    <property type="entry name" value="PAS"/>
</dbReference>
<dbReference type="CDD" id="cd01949">
    <property type="entry name" value="GGDEF"/>
    <property type="match status" value="1"/>
</dbReference>
<organism evidence="6 7">
    <name type="scientific">Methylovorus glucosotrophus (strain SIP3-4)</name>
    <dbReference type="NCBI Taxonomy" id="582744"/>
    <lineage>
        <taxon>Bacteria</taxon>
        <taxon>Pseudomonadati</taxon>
        <taxon>Pseudomonadota</taxon>
        <taxon>Betaproteobacteria</taxon>
        <taxon>Nitrosomonadales</taxon>
        <taxon>Methylophilaceae</taxon>
        <taxon>Methylovorus</taxon>
    </lineage>
</organism>
<feature type="domain" description="EAL" evidence="4">
    <location>
        <begin position="693"/>
        <end position="947"/>
    </location>
</feature>
<dbReference type="InterPro" id="IPR029787">
    <property type="entry name" value="Nucleotide_cyclase"/>
</dbReference>
<dbReference type="PANTHER" id="PTHR44757:SF2">
    <property type="entry name" value="BIOFILM ARCHITECTURE MAINTENANCE PROTEIN MBAA"/>
    <property type="match status" value="1"/>
</dbReference>
<dbReference type="SMART" id="SM00052">
    <property type="entry name" value="EAL"/>
    <property type="match status" value="1"/>
</dbReference>
<dbReference type="Pfam" id="PF09084">
    <property type="entry name" value="NMT1"/>
    <property type="match status" value="1"/>
</dbReference>
<proteinExistence type="predicted"/>
<dbReference type="SMART" id="SM00267">
    <property type="entry name" value="GGDEF"/>
    <property type="match status" value="1"/>
</dbReference>
<dbReference type="FunFam" id="3.30.70.270:FF:000001">
    <property type="entry name" value="Diguanylate cyclase domain protein"/>
    <property type="match status" value="1"/>
</dbReference>
<dbReference type="InterPro" id="IPR001633">
    <property type="entry name" value="EAL_dom"/>
</dbReference>
<dbReference type="Gene3D" id="3.30.450.20">
    <property type="entry name" value="PAS domain"/>
    <property type="match status" value="1"/>
</dbReference>
<dbReference type="Proteomes" id="UP000002743">
    <property type="component" value="Chromosome"/>
</dbReference>
<dbReference type="Pfam" id="PF08447">
    <property type="entry name" value="PAS_3"/>
    <property type="match status" value="1"/>
</dbReference>
<dbReference type="STRING" id="582744.Msip34_2472"/>
<feature type="domain" description="GGDEF" evidence="5">
    <location>
        <begin position="546"/>
        <end position="684"/>
    </location>
</feature>
<keyword evidence="7" id="KW-1185">Reference proteome</keyword>
<evidence type="ECO:0000259" key="3">
    <source>
        <dbReference type="PROSITE" id="PS50113"/>
    </source>
</evidence>
<name>C6XAG8_METGS</name>
<reference evidence="7" key="1">
    <citation type="submission" date="2009-07" db="EMBL/GenBank/DDBJ databases">
        <title>Complete sequence of chromosome of Methylovorus sp. SIP3-4.</title>
        <authorList>
            <person name="Lucas S."/>
            <person name="Copeland A."/>
            <person name="Lapidus A."/>
            <person name="Glavina del Rio T."/>
            <person name="Tice H."/>
            <person name="Bruce D."/>
            <person name="Goodwin L."/>
            <person name="Pitluck S."/>
            <person name="Clum A."/>
            <person name="Larimer F."/>
            <person name="Land M."/>
            <person name="Hauser L."/>
            <person name="Kyrpides N."/>
            <person name="Mikhailova N."/>
            <person name="Kayluzhnaya M."/>
            <person name="Chistoserdova L."/>
        </authorList>
    </citation>
    <scope>NUCLEOTIDE SEQUENCE [LARGE SCALE GENOMIC DNA]</scope>
    <source>
        <strain evidence="7">SIP3-4</strain>
    </source>
</reference>
<dbReference type="InterPro" id="IPR013655">
    <property type="entry name" value="PAS_fold_3"/>
</dbReference>
<dbReference type="Pfam" id="PF00990">
    <property type="entry name" value="GGDEF"/>
    <property type="match status" value="1"/>
</dbReference>
<dbReference type="FunFam" id="3.20.20.450:FF:000001">
    <property type="entry name" value="Cyclic di-GMP phosphodiesterase yahA"/>
    <property type="match status" value="1"/>
</dbReference>
<keyword evidence="2" id="KW-1133">Transmembrane helix</keyword>
<dbReference type="KEGG" id="mei:Msip34_2472"/>
<dbReference type="Gene3D" id="3.40.190.10">
    <property type="entry name" value="Periplasmic binding protein-like II"/>
    <property type="match status" value="2"/>
</dbReference>
<comment type="catalytic activity">
    <reaction evidence="1">
        <text>3',3'-c-di-GMP + H2O = 5'-phosphoguanylyl(3'-&gt;5')guanosine + H(+)</text>
        <dbReference type="Rhea" id="RHEA:24902"/>
        <dbReference type="ChEBI" id="CHEBI:15377"/>
        <dbReference type="ChEBI" id="CHEBI:15378"/>
        <dbReference type="ChEBI" id="CHEBI:58754"/>
        <dbReference type="ChEBI" id="CHEBI:58805"/>
        <dbReference type="EC" id="3.1.4.52"/>
    </reaction>
    <physiologicalReaction direction="left-to-right" evidence="1">
        <dbReference type="Rhea" id="RHEA:24903"/>
    </physiologicalReaction>
</comment>
<evidence type="ECO:0000259" key="5">
    <source>
        <dbReference type="PROSITE" id="PS50887"/>
    </source>
</evidence>
<dbReference type="InterPro" id="IPR000160">
    <property type="entry name" value="GGDEF_dom"/>
</dbReference>
<dbReference type="eggNOG" id="COG5001">
    <property type="taxonomic scope" value="Bacteria"/>
</dbReference>
<protein>
    <submittedName>
        <fullName evidence="6">Diguanylate cyclase/phosphodiesterase with PAS/PAC sensor(S)</fullName>
    </submittedName>
</protein>
<dbReference type="GO" id="GO:0071732">
    <property type="term" value="P:cellular response to nitric oxide"/>
    <property type="evidence" value="ECO:0007669"/>
    <property type="project" value="UniProtKB-ARBA"/>
</dbReference>
<dbReference type="SUPFAM" id="SSF55073">
    <property type="entry name" value="Nucleotide cyclase"/>
    <property type="match status" value="1"/>
</dbReference>
<dbReference type="Gene3D" id="3.30.70.270">
    <property type="match status" value="1"/>
</dbReference>
<dbReference type="Pfam" id="PF00563">
    <property type="entry name" value="EAL"/>
    <property type="match status" value="1"/>
</dbReference>
<accession>C6XAG8</accession>
<sequence precursor="true">MGFAAPMKFRTSALDITTRLFWCTKLVVLICLFTPPAFAEASKVNLQLKWHHQFQFAGYYAAQAKGFYKDAGLDVNIIEGGPGKPALDAVLNGSVQYGISDADVLMAHMHGKPVVAMAAIFQHSPFIIISREDSNIHRLADLMGKSVMMKHDLSAVQFDAMMLKAGLDPTSVRFVTHTGQLDDLINRKVDAMAAYATNEPYRLRARGVEPAIISTIDYDVDFYGDTLFTSRREIETHPERADAFLKATLRGWRYAFDNPEEIANLILQLPGVKQSGATQESLLAEAKSMRPLVMPDIVDMGHMNTERWSHIAQLLVRLKLAPDSYEPRKFIYHYATTPNTLNTRWIAFGVAATLLCVMLVILWNVQMRRQVRMRTEALHAEIARREQTEAYLKISSRMARVGSWVLSLPEKTLYWSEEVLDIHECPPEFAPTLDSALAFYPEEWRSRIVQALEECLQKGDSFDEELPILTCKDKLLWIRIIGQAVYDLHGNITRIEGAIQDISAQKVAESRIQHLAFYDSLTSLPNRQLFIDRLEHTLAYSARTSKSGAVLFIDLDNFKTLNDTMGHDLGDMLLQQVAMRIAGCLRESDTVARFGGDEFVVLLHELSGNHQEAAAQARLVSEKILISFAHPFQFSGYEHHTSASIGVTLFDQQPTTVDEILKRADLAMYQSKAAGRNVIRFFDPEMQALIADRVEMEEDLRNGLRNDEFFLCYQPQVDNQGRLLGAEALLRWRNPKRGMIPPSTFIPLAEDSGLIVSVGNWVMYAACKQLVLWAQQPLTSSLTLAVNVSAKQLRQMDFVDQIVEVLNVTGANPKRLKLELTESLMVNNIEDVIAKMTELKNIGVGFSIDDFGIGYSSLSYLKLLPLDQLKIDQSFVRDVLTDPNDAVIARTIIALGKSLNLQVIAEGVETLSQREFLDNYGCDAYQGYLFSKPVPADEFERDVVQTFEHF</sequence>
<reference evidence="6 7" key="2">
    <citation type="journal article" date="2011" name="J. Bacteriol.">
        <title>Genomes of three methylotrophs from a single niche uncover genetic and metabolic divergence of Methylophilaceae.</title>
        <authorList>
            <person name="Lapidus A."/>
            <person name="Clum A."/>
            <person name="Labutti K."/>
            <person name="Kaluzhnaya M.G."/>
            <person name="Lim S."/>
            <person name="Beck D.A."/>
            <person name="Glavina Del Rio T."/>
            <person name="Nolan M."/>
            <person name="Mavromatis K."/>
            <person name="Huntemann M."/>
            <person name="Lucas S."/>
            <person name="Lidstrom M.E."/>
            <person name="Ivanova N."/>
            <person name="Chistoserdova L."/>
        </authorList>
    </citation>
    <scope>NUCLEOTIDE SEQUENCE [LARGE SCALE GENOMIC DNA]</scope>
    <source>
        <strain evidence="6 7">SIP3-4</strain>
    </source>
</reference>
<dbReference type="PROSITE" id="PS50887">
    <property type="entry name" value="GGDEF"/>
    <property type="match status" value="1"/>
</dbReference>
<dbReference type="InterPro" id="IPR015168">
    <property type="entry name" value="SsuA/THI5"/>
</dbReference>
<dbReference type="InterPro" id="IPR052155">
    <property type="entry name" value="Biofilm_reg_signaling"/>
</dbReference>
<dbReference type="InterPro" id="IPR035965">
    <property type="entry name" value="PAS-like_dom_sf"/>
</dbReference>
<dbReference type="NCBIfam" id="TIGR00254">
    <property type="entry name" value="GGDEF"/>
    <property type="match status" value="1"/>
</dbReference>
<evidence type="ECO:0000313" key="6">
    <source>
        <dbReference type="EMBL" id="ACT51709.1"/>
    </source>
</evidence>
<dbReference type="SUPFAM" id="SSF55785">
    <property type="entry name" value="PYP-like sensor domain (PAS domain)"/>
    <property type="match status" value="1"/>
</dbReference>
<evidence type="ECO:0000313" key="7">
    <source>
        <dbReference type="Proteomes" id="UP000002743"/>
    </source>
</evidence>
<dbReference type="InterPro" id="IPR043128">
    <property type="entry name" value="Rev_trsase/Diguanyl_cyclase"/>
</dbReference>
<evidence type="ECO:0000256" key="2">
    <source>
        <dbReference type="SAM" id="Phobius"/>
    </source>
</evidence>
<dbReference type="EMBL" id="CP001674">
    <property type="protein sequence ID" value="ACT51709.1"/>
    <property type="molecule type" value="Genomic_DNA"/>
</dbReference>
<keyword evidence="2" id="KW-0472">Membrane</keyword>
<keyword evidence="2" id="KW-0812">Transmembrane</keyword>
<evidence type="ECO:0000259" key="4">
    <source>
        <dbReference type="PROSITE" id="PS50883"/>
    </source>
</evidence>
<gene>
    <name evidence="6" type="ordered locus">Msip34_2472</name>
</gene>
<dbReference type="HOGENOM" id="CLU_000445_86_1_4"/>
<dbReference type="AlphaFoldDB" id="C6XAG8"/>
<dbReference type="CDD" id="cd00130">
    <property type="entry name" value="PAS"/>
    <property type="match status" value="1"/>
</dbReference>
<dbReference type="SUPFAM" id="SSF53850">
    <property type="entry name" value="Periplasmic binding protein-like II"/>
    <property type="match status" value="1"/>
</dbReference>
<feature type="domain" description="PAC" evidence="3">
    <location>
        <begin position="462"/>
        <end position="514"/>
    </location>
</feature>
<evidence type="ECO:0000256" key="1">
    <source>
        <dbReference type="ARBA" id="ARBA00051114"/>
    </source>
</evidence>
<dbReference type="eggNOG" id="COG0715">
    <property type="taxonomic scope" value="Bacteria"/>
</dbReference>
<dbReference type="SUPFAM" id="SSF141868">
    <property type="entry name" value="EAL domain-like"/>
    <property type="match status" value="1"/>
</dbReference>
<dbReference type="PROSITE" id="PS50113">
    <property type="entry name" value="PAC"/>
    <property type="match status" value="1"/>
</dbReference>
<dbReference type="Gene3D" id="3.20.20.450">
    <property type="entry name" value="EAL domain"/>
    <property type="match status" value="1"/>
</dbReference>